<comment type="caution">
    <text evidence="3">The sequence shown here is derived from an EMBL/GenBank/DDBJ whole genome shotgun (WGS) entry which is preliminary data.</text>
</comment>
<gene>
    <name evidence="3" type="ORF">KK062_01355</name>
</gene>
<organism evidence="3 4">
    <name type="scientific">Dawidia cretensis</name>
    <dbReference type="NCBI Taxonomy" id="2782350"/>
    <lineage>
        <taxon>Bacteria</taxon>
        <taxon>Pseudomonadati</taxon>
        <taxon>Bacteroidota</taxon>
        <taxon>Cytophagia</taxon>
        <taxon>Cytophagales</taxon>
        <taxon>Chryseotaleaceae</taxon>
        <taxon>Dawidia</taxon>
    </lineage>
</organism>
<dbReference type="AlphaFoldDB" id="A0AAP2DSW9"/>
<keyword evidence="3" id="KW-0645">Protease</keyword>
<dbReference type="PRINTS" id="PR00922">
    <property type="entry name" value="DADACBPTASE3"/>
</dbReference>
<dbReference type="EC" id="3.4.16.4" evidence="3"/>
<evidence type="ECO:0000313" key="4">
    <source>
        <dbReference type="Proteomes" id="UP001319080"/>
    </source>
</evidence>
<dbReference type="GO" id="GO:0006508">
    <property type="term" value="P:proteolysis"/>
    <property type="evidence" value="ECO:0007669"/>
    <property type="project" value="InterPro"/>
</dbReference>
<dbReference type="GO" id="GO:0009002">
    <property type="term" value="F:serine-type D-Ala-D-Ala carboxypeptidase activity"/>
    <property type="evidence" value="ECO:0007669"/>
    <property type="project" value="UniProtKB-EC"/>
</dbReference>
<dbReference type="Proteomes" id="UP001319080">
    <property type="component" value="Unassembled WGS sequence"/>
</dbReference>
<dbReference type="InterPro" id="IPR012338">
    <property type="entry name" value="Beta-lactam/transpept-like"/>
</dbReference>
<proteinExistence type="inferred from homology"/>
<evidence type="ECO:0000256" key="2">
    <source>
        <dbReference type="ARBA" id="ARBA00022801"/>
    </source>
</evidence>
<evidence type="ECO:0000256" key="1">
    <source>
        <dbReference type="ARBA" id="ARBA00006096"/>
    </source>
</evidence>
<dbReference type="Pfam" id="PF02113">
    <property type="entry name" value="Peptidase_S13"/>
    <property type="match status" value="1"/>
</dbReference>
<dbReference type="PROSITE" id="PS51257">
    <property type="entry name" value="PROKAR_LIPOPROTEIN"/>
    <property type="match status" value="1"/>
</dbReference>
<dbReference type="PANTHER" id="PTHR30023:SF0">
    <property type="entry name" value="PENICILLIN-SENSITIVE CARBOXYPEPTIDASE A"/>
    <property type="match status" value="1"/>
</dbReference>
<dbReference type="PANTHER" id="PTHR30023">
    <property type="entry name" value="D-ALANYL-D-ALANINE CARBOXYPEPTIDASE"/>
    <property type="match status" value="1"/>
</dbReference>
<name>A0AAP2DSW9_9BACT</name>
<dbReference type="RefSeq" id="WP_254082433.1">
    <property type="nucleotide sequence ID" value="NZ_JAHESE010000001.1"/>
</dbReference>
<sequence>MQHRVRSLTGTAIRHFLLPAIVATLYACSPVSPKALQKNFRQTEVALQEHVGFVLYDPLKKEKLADYNGNTYFTPASNTKIFTFFTSLKLLGDSIPALKYVVRGDSLIFWGTGDPSFLYPFVFTNGTAYTFLKGAPQQLYFAADNFPTAFYGPGWAWDDYNDYYAAERSPLPIYGNLATFTTAGSAVQVEPPFFRTSILPEALQKKPAIIRNLDQNQFIYHPGAQPSTRTFTIPFKTSSVLTAQLLGDTLKRLITVLEKPVSRLGTKTLKGIPTDSLYRVMMQDSDNFIAEQLLLACAGMISDTLKPEIAINYMKQHDLHDLVDDPVWKDGSGLSRYNLFTPGAIVQLWEKIYHTVPRERLFPLLAIGGSKGTIRSYYKGGTPYIYGKTGTLSNNHCLSGFLVAKSGRLLIFSFMHNNYTASTAIIRQHMQETLKKIYENY</sequence>
<dbReference type="GO" id="GO:0000270">
    <property type="term" value="P:peptidoglycan metabolic process"/>
    <property type="evidence" value="ECO:0007669"/>
    <property type="project" value="TreeGrafter"/>
</dbReference>
<evidence type="ECO:0000313" key="3">
    <source>
        <dbReference type="EMBL" id="MBT1706846.1"/>
    </source>
</evidence>
<comment type="similarity">
    <text evidence="1">Belongs to the peptidase S13 family.</text>
</comment>
<protein>
    <submittedName>
        <fullName evidence="3">D-alanyl-D-alanine carboxypeptidase</fullName>
        <ecNumber evidence="3">3.4.16.4</ecNumber>
    </submittedName>
</protein>
<keyword evidence="4" id="KW-1185">Reference proteome</keyword>
<dbReference type="SUPFAM" id="SSF56601">
    <property type="entry name" value="beta-lactamase/transpeptidase-like"/>
    <property type="match status" value="1"/>
</dbReference>
<dbReference type="EMBL" id="JAHESE010000001">
    <property type="protein sequence ID" value="MBT1706846.1"/>
    <property type="molecule type" value="Genomic_DNA"/>
</dbReference>
<accession>A0AAP2DSW9</accession>
<keyword evidence="2 3" id="KW-0378">Hydrolase</keyword>
<keyword evidence="3" id="KW-0121">Carboxypeptidase</keyword>
<dbReference type="InterPro" id="IPR000667">
    <property type="entry name" value="Peptidase_S13"/>
</dbReference>
<dbReference type="Gene3D" id="3.40.710.10">
    <property type="entry name" value="DD-peptidase/beta-lactamase superfamily"/>
    <property type="match status" value="2"/>
</dbReference>
<reference evidence="3 4" key="1">
    <citation type="submission" date="2021-05" db="EMBL/GenBank/DDBJ databases">
        <title>A Polyphasic approach of four new species of the genus Ohtaekwangia: Ohtaekwangia histidinii sp. nov., Ohtaekwangia cretensis sp. nov., Ohtaekwangia indiensis sp. nov., Ohtaekwangia reichenbachii sp. nov. from diverse environment.</title>
        <authorList>
            <person name="Octaviana S."/>
        </authorList>
    </citation>
    <scope>NUCLEOTIDE SEQUENCE [LARGE SCALE GENOMIC DNA]</scope>
    <source>
        <strain evidence="3 4">PWU5</strain>
    </source>
</reference>